<dbReference type="SUPFAM" id="SSF140566">
    <property type="entry name" value="FlgN-like"/>
    <property type="match status" value="1"/>
</dbReference>
<organism evidence="4 5">
    <name type="scientific">Bordetella genomosp. 10</name>
    <dbReference type="NCBI Taxonomy" id="1416804"/>
    <lineage>
        <taxon>Bacteria</taxon>
        <taxon>Pseudomonadati</taxon>
        <taxon>Pseudomonadota</taxon>
        <taxon>Betaproteobacteria</taxon>
        <taxon>Burkholderiales</taxon>
        <taxon>Alcaligenaceae</taxon>
        <taxon>Bordetella</taxon>
    </lineage>
</organism>
<keyword evidence="3" id="KW-1005">Bacterial flagellum biogenesis</keyword>
<dbReference type="InterPro" id="IPR036679">
    <property type="entry name" value="FlgN-like_sf"/>
</dbReference>
<dbReference type="InterPro" id="IPR007809">
    <property type="entry name" value="FlgN-like"/>
</dbReference>
<dbReference type="Pfam" id="PF05130">
    <property type="entry name" value="FlgN"/>
    <property type="match status" value="1"/>
</dbReference>
<protein>
    <recommendedName>
        <fullName evidence="6">Flagellar biosynthesis protein FlgN</fullName>
    </recommendedName>
</protein>
<evidence type="ECO:0000256" key="3">
    <source>
        <dbReference type="ARBA" id="ARBA00022795"/>
    </source>
</evidence>
<comment type="function">
    <text evidence="1">Required for the efficient initiation of filament assembly.</text>
</comment>
<dbReference type="GO" id="GO:0044780">
    <property type="term" value="P:bacterial-type flagellum assembly"/>
    <property type="evidence" value="ECO:0007669"/>
    <property type="project" value="InterPro"/>
</dbReference>
<dbReference type="EMBL" id="NEVM01000005">
    <property type="protein sequence ID" value="OZI29722.1"/>
    <property type="molecule type" value="Genomic_DNA"/>
</dbReference>
<evidence type="ECO:0008006" key="6">
    <source>
        <dbReference type="Google" id="ProtNLM"/>
    </source>
</evidence>
<gene>
    <name evidence="4" type="ORF">CAL29_16460</name>
</gene>
<keyword evidence="5" id="KW-1185">Reference proteome</keyword>
<proteinExistence type="inferred from homology"/>
<evidence type="ECO:0000313" key="4">
    <source>
        <dbReference type="EMBL" id="OZI29722.1"/>
    </source>
</evidence>
<evidence type="ECO:0000256" key="2">
    <source>
        <dbReference type="ARBA" id="ARBA00007703"/>
    </source>
</evidence>
<reference evidence="5" key="1">
    <citation type="submission" date="2017-05" db="EMBL/GenBank/DDBJ databases">
        <title>Complete and WGS of Bordetella genogroups.</title>
        <authorList>
            <person name="Spilker T."/>
            <person name="Lipuma J."/>
        </authorList>
    </citation>
    <scope>NUCLEOTIDE SEQUENCE [LARGE SCALE GENOMIC DNA]</scope>
    <source>
        <strain evidence="5">AU16122</strain>
    </source>
</reference>
<evidence type="ECO:0000256" key="1">
    <source>
        <dbReference type="ARBA" id="ARBA00002397"/>
    </source>
</evidence>
<evidence type="ECO:0000313" key="5">
    <source>
        <dbReference type="Proteomes" id="UP000216020"/>
    </source>
</evidence>
<dbReference type="RefSeq" id="WP_094854166.1">
    <property type="nucleotide sequence ID" value="NZ_NEVM01000005.1"/>
</dbReference>
<comment type="similarity">
    <text evidence="2">Belongs to the FlgN family.</text>
</comment>
<dbReference type="Gene3D" id="1.20.58.300">
    <property type="entry name" value="FlgN-like"/>
    <property type="match status" value="1"/>
</dbReference>
<comment type="caution">
    <text evidence="4">The sequence shown here is derived from an EMBL/GenBank/DDBJ whole genome shotgun (WGS) entry which is preliminary data.</text>
</comment>
<sequence length="156" mass="16915">MDYVAQLLDCLREEDAAIVEFTSLLEEESTALTGRQSFETLQAITDRKNEFAARLGGLSHRRDTLLAELDLPAAHEGTEAAAARHPELAETWQTLLAHSAKAAAINERNGSLIDMHLRHTEDALETLRNIGAASNLYTSQGRSGAAGALRKAYVAS</sequence>
<name>A0A261RYG5_9BORD</name>
<dbReference type="OrthoDB" id="8641527at2"/>
<dbReference type="AlphaFoldDB" id="A0A261RYG5"/>
<accession>A0A261RYG5</accession>
<dbReference type="Proteomes" id="UP000216020">
    <property type="component" value="Unassembled WGS sequence"/>
</dbReference>